<accession>A0A8S5QNP2</accession>
<sequence length="255" mass="28849">MIVLVGVNDAIWAEKAYFCRVVNKNYMAIKKKEIIETKEAVQLPKPEKVRPDYAHFRLAPTYATTKYLADSFNYTKCYQVATAHYGMTPIWQEPQELWEAYAIYSAWCEATPVITREAVKSGNMAGTLYEVPKKHLQSEGEFCMFLGASPGYLNKRRAVYAENLKEFDLTICADFIAVIDKIRDAIAQDLDQGATVGQFDANYVRALRGIKTQMDYTSNGEAIKGGLTVNVTDPKVRAKVSSIKNFKKDHKEDDK</sequence>
<protein>
    <submittedName>
        <fullName evidence="1">DNA-packaging protein small subunit</fullName>
    </submittedName>
</protein>
<proteinExistence type="predicted"/>
<dbReference type="EMBL" id="BK015694">
    <property type="protein sequence ID" value="DAE20435.1"/>
    <property type="molecule type" value="Genomic_DNA"/>
</dbReference>
<organism evidence="1">
    <name type="scientific">Siphoviridae sp. cttOT32</name>
    <dbReference type="NCBI Taxonomy" id="2826493"/>
    <lineage>
        <taxon>Viruses</taxon>
        <taxon>Duplodnaviria</taxon>
        <taxon>Heunggongvirae</taxon>
        <taxon>Uroviricota</taxon>
        <taxon>Caudoviricetes</taxon>
    </lineage>
</organism>
<evidence type="ECO:0000313" key="1">
    <source>
        <dbReference type="EMBL" id="DAE20435.1"/>
    </source>
</evidence>
<reference evidence="1" key="1">
    <citation type="journal article" date="2021" name="Proc. Natl. Acad. Sci. U.S.A.">
        <title>A Catalog of Tens of Thousands of Viruses from Human Metagenomes Reveals Hidden Associations with Chronic Diseases.</title>
        <authorList>
            <person name="Tisza M.J."/>
            <person name="Buck C.B."/>
        </authorList>
    </citation>
    <scope>NUCLEOTIDE SEQUENCE</scope>
    <source>
        <strain evidence="1">CttOT32</strain>
    </source>
</reference>
<name>A0A8S5QNP2_9CAUD</name>
<dbReference type="Gene3D" id="1.10.132.80">
    <property type="match status" value="1"/>
</dbReference>